<dbReference type="InterPro" id="IPR027304">
    <property type="entry name" value="Trigger_fact/SurA_dom_sf"/>
</dbReference>
<dbReference type="EMBL" id="FRDJ01000006">
    <property type="protein sequence ID" value="SHN62103.1"/>
    <property type="molecule type" value="Genomic_DNA"/>
</dbReference>
<accession>A0A1M7SU85</accession>
<dbReference type="STRING" id="1121883.SAMN02745226_01238"/>
<organism evidence="4 5">
    <name type="scientific">Fervidobacterium gondwanense DSM 13020</name>
    <dbReference type="NCBI Taxonomy" id="1121883"/>
    <lineage>
        <taxon>Bacteria</taxon>
        <taxon>Thermotogati</taxon>
        <taxon>Thermotogota</taxon>
        <taxon>Thermotogae</taxon>
        <taxon>Thermotogales</taxon>
        <taxon>Fervidobacteriaceae</taxon>
        <taxon>Fervidobacterium</taxon>
    </lineage>
</organism>
<feature type="compositionally biased region" description="Low complexity" evidence="1">
    <location>
        <begin position="544"/>
        <end position="558"/>
    </location>
</feature>
<keyword evidence="2" id="KW-1133">Transmembrane helix</keyword>
<feature type="region of interest" description="Disordered" evidence="1">
    <location>
        <begin position="535"/>
        <end position="558"/>
    </location>
</feature>
<evidence type="ECO:0000313" key="5">
    <source>
        <dbReference type="Proteomes" id="UP000184207"/>
    </source>
</evidence>
<reference evidence="5" key="1">
    <citation type="submission" date="2016-12" db="EMBL/GenBank/DDBJ databases">
        <authorList>
            <person name="Varghese N."/>
            <person name="Submissions S."/>
        </authorList>
    </citation>
    <scope>NUCLEOTIDE SEQUENCE [LARGE SCALE GENOMIC DNA]</scope>
    <source>
        <strain evidence="5">DSM 13020</strain>
    </source>
</reference>
<dbReference type="Pfam" id="PF13145">
    <property type="entry name" value="Rotamase_2"/>
    <property type="match status" value="1"/>
</dbReference>
<proteinExistence type="predicted"/>
<dbReference type="Proteomes" id="UP000184207">
    <property type="component" value="Unassembled WGS sequence"/>
</dbReference>
<keyword evidence="2" id="KW-0472">Membrane</keyword>
<protein>
    <recommendedName>
        <fullName evidence="3">PpiC domain-containing protein</fullName>
    </recommendedName>
</protein>
<evidence type="ECO:0000256" key="1">
    <source>
        <dbReference type="SAM" id="MobiDB-lite"/>
    </source>
</evidence>
<evidence type="ECO:0000313" key="4">
    <source>
        <dbReference type="EMBL" id="SHN62103.1"/>
    </source>
</evidence>
<dbReference type="InterPro" id="IPR000297">
    <property type="entry name" value="PPIase_PpiC"/>
</dbReference>
<dbReference type="RefSeq" id="WP_072759504.1">
    <property type="nucleotide sequence ID" value="NZ_FRDJ01000006.1"/>
</dbReference>
<keyword evidence="2" id="KW-0812">Transmembrane</keyword>
<evidence type="ECO:0000256" key="2">
    <source>
        <dbReference type="SAM" id="Phobius"/>
    </source>
</evidence>
<feature type="transmembrane region" description="Helical" evidence="2">
    <location>
        <begin position="20"/>
        <end position="39"/>
    </location>
</feature>
<keyword evidence="5" id="KW-1185">Reference proteome</keyword>
<dbReference type="AlphaFoldDB" id="A0A1M7SU85"/>
<dbReference type="SUPFAM" id="SSF109998">
    <property type="entry name" value="Triger factor/SurA peptide-binding domain-like"/>
    <property type="match status" value="1"/>
</dbReference>
<sequence length="558" mass="64193">MSKESKDVKLRKTISKWQQIFIWVIAIAFIAGIALWALAVNYSPSAKKAKRTIEEAVGYLTVDGTPVKNEKYWIFPEEVEQTYGDLLAQYNNPTLDPAFEQPYVKTLVAVDLLNKKVILYYAEQNKIKADPAKVKEEVKKEVDAVKKDQSKSQQIKTQYGSISNYEKEFKAQKEVELTIQAVKDKLGAVSEDEMKKYYEENKADVITKYTKAEVAYATFDTKEKMQNFVALAMDKGVTAAASEASVTFTDYTLTKGTLPEELESQIFDATSTIVSFPYNETYFVFNVKSVQKVDTFDNFKASSAYSEVLGELQNKKFAENLNKWKEENKVDIAFNDPVYKTWYTALSSEEKDLLNAYKKLYEELFSEDENVRTDLPYEQKAAFIVVADRIAASTDTALEVVKADVKEFEKKIVQSIYDQIKGSSLEILRRMKEYYPEKKDIAYDYYSKLYDQIKPYLSVGGAYYVMNQLFEIYQGFADLAESTSTDVKIRADSYYKLYDMNKQLDDPKTAKEYLAKLKEIKPDYSINFETAEKELEDMMKQKETNNQTNEATQTSQNK</sequence>
<dbReference type="OrthoDB" id="14196at2"/>
<evidence type="ECO:0000259" key="3">
    <source>
        <dbReference type="Pfam" id="PF13145"/>
    </source>
</evidence>
<feature type="domain" description="PpiC" evidence="3">
    <location>
        <begin position="189"/>
        <end position="298"/>
    </location>
</feature>
<gene>
    <name evidence="4" type="ORF">SAMN02745226_01238</name>
</gene>
<name>A0A1M7SU85_FERGO</name>
<dbReference type="GO" id="GO:0003755">
    <property type="term" value="F:peptidyl-prolyl cis-trans isomerase activity"/>
    <property type="evidence" value="ECO:0007669"/>
    <property type="project" value="InterPro"/>
</dbReference>